<dbReference type="EMBL" id="EU016624">
    <property type="protein sequence ID" value="ABZ08237.1"/>
    <property type="molecule type" value="Genomic_DNA"/>
</dbReference>
<gene>
    <name evidence="1" type="ORF">ALOHA_HF4000APKG2J17ctg1g44</name>
</gene>
<evidence type="ECO:0000313" key="1">
    <source>
        <dbReference type="EMBL" id="ABZ08237.1"/>
    </source>
</evidence>
<proteinExistence type="predicted"/>
<name>B3T6M8_9ZZZZ</name>
<reference evidence="1" key="1">
    <citation type="journal article" date="2008" name="ISME J.">
        <title>Genomic patterns of recombination, clonal divergence and environment in marine microbial populations.</title>
        <authorList>
            <person name="Konstantinidis K.T."/>
            <person name="Delong E.F."/>
        </authorList>
    </citation>
    <scope>NUCLEOTIDE SEQUENCE</scope>
</reference>
<organism evidence="1">
    <name type="scientific">uncultured marine microorganism HF4000_APKG2J17</name>
    <dbReference type="NCBI Taxonomy" id="455546"/>
    <lineage>
        <taxon>unclassified sequences</taxon>
        <taxon>environmental samples</taxon>
    </lineage>
</organism>
<sequence>MRLSSMGNTQKHEMQKWLKTIPWTHFITIEPTPSLPFKQDEIIQRMRTMEYRLNKKYLKSSFPKWDADNRFWMVGFREGDGFGHQIHYHILLHTPSVLHKKIQFENVSADIQMGWMMMPSQNPYSGKMRKFCRDGKRPLDVQKVENAIATSIYCSKWMNRIDAGEDWFFTTPSNMNPTRVAA</sequence>
<dbReference type="AlphaFoldDB" id="B3T6M8"/>
<accession>B3T6M8</accession>
<protein>
    <submittedName>
        <fullName evidence="1">Uncharacterized protein</fullName>
    </submittedName>
</protein>